<dbReference type="Proteomes" id="UP000243494">
    <property type="component" value="Unassembled WGS sequence"/>
</dbReference>
<dbReference type="InterPro" id="IPR012166">
    <property type="entry name" value="Uncharacterised_RocB"/>
</dbReference>
<comment type="caution">
    <text evidence="2">The sequence shown here is derived from an EMBL/GenBank/DDBJ whole genome shotgun (WGS) entry which is preliminary data.</text>
</comment>
<dbReference type="Gene3D" id="3.40.630.10">
    <property type="entry name" value="Zn peptidases"/>
    <property type="match status" value="1"/>
</dbReference>
<evidence type="ECO:0000313" key="2">
    <source>
        <dbReference type="EMBL" id="RDY22543.1"/>
    </source>
</evidence>
<evidence type="ECO:0000256" key="1">
    <source>
        <dbReference type="ARBA" id="ARBA00001947"/>
    </source>
</evidence>
<evidence type="ECO:0000313" key="3">
    <source>
        <dbReference type="Proteomes" id="UP000243494"/>
    </source>
</evidence>
<dbReference type="PANTHER" id="PTHR42994:SF2">
    <property type="entry name" value="PEPTIDASE"/>
    <property type="match status" value="1"/>
</dbReference>
<dbReference type="Pfam" id="PF01546">
    <property type="entry name" value="Peptidase_M20"/>
    <property type="match status" value="1"/>
</dbReference>
<dbReference type="PIRSF" id="PIRSF010386">
    <property type="entry name" value="RocB"/>
    <property type="match status" value="1"/>
</dbReference>
<accession>A0A371IPZ7</accession>
<dbReference type="OrthoDB" id="9815360at2"/>
<reference evidence="2 3" key="1">
    <citation type="journal article" date="2017" name="Genome Announc.">
        <title>Draft Genome Sequence of Romboutsia maritimum sp. nov. Strain CCRI-22766(T), Isolated from Coastal Estuarine Mud.</title>
        <authorList>
            <person name="Maheux A.F."/>
            <person name="Boudreau D.K."/>
            <person name="Berube E."/>
            <person name="Boissinot M."/>
            <person name="Raymond F."/>
            <person name="Brodeur S."/>
            <person name="Corbeil J."/>
            <person name="Brightwell G."/>
            <person name="Broda D."/>
            <person name="Omar R.F."/>
            <person name="Bergeron M.G."/>
        </authorList>
    </citation>
    <scope>NUCLEOTIDE SEQUENCE [LARGE SCALE GENOMIC DNA]</scope>
    <source>
        <strain evidence="2 3">CCRI-22766</strain>
    </source>
</reference>
<protein>
    <submittedName>
        <fullName evidence="2">M20/M25/M40 family metallo-hydrolase</fullName>
    </submittedName>
</protein>
<comment type="cofactor">
    <cofactor evidence="1">
        <name>Zn(2+)</name>
        <dbReference type="ChEBI" id="CHEBI:29105"/>
    </cofactor>
</comment>
<dbReference type="AlphaFoldDB" id="A0A371IPZ7"/>
<keyword evidence="3" id="KW-1185">Reference proteome</keyword>
<dbReference type="InterPro" id="IPR002933">
    <property type="entry name" value="Peptidase_M20"/>
</dbReference>
<proteinExistence type="predicted"/>
<dbReference type="RefSeq" id="WP_095405349.1">
    <property type="nucleotide sequence ID" value="NZ_NOJZ02000041.1"/>
</dbReference>
<gene>
    <name evidence="2" type="ORF">CHF27_012850</name>
</gene>
<dbReference type="SUPFAM" id="SSF53187">
    <property type="entry name" value="Zn-dependent exopeptidases"/>
    <property type="match status" value="1"/>
</dbReference>
<dbReference type="EMBL" id="NOJZ02000041">
    <property type="protein sequence ID" value="RDY22543.1"/>
    <property type="molecule type" value="Genomic_DNA"/>
</dbReference>
<organism evidence="2 3">
    <name type="scientific">Romboutsia maritimum</name>
    <dbReference type="NCBI Taxonomy" id="2020948"/>
    <lineage>
        <taxon>Bacteria</taxon>
        <taxon>Bacillati</taxon>
        <taxon>Bacillota</taxon>
        <taxon>Clostridia</taxon>
        <taxon>Peptostreptococcales</taxon>
        <taxon>Peptostreptococcaceae</taxon>
        <taxon>Romboutsia</taxon>
    </lineage>
</organism>
<sequence length="549" mass="62936">MWSKKDDLLNLTLELVAQKSVSATRDEKCMAKLVHKKLSELRYYKENPKHLFIEPVNDDLDRYFVCALMKSKKKTDKTLLTIAHMDTADIKNAGILKEYILNPYKYTEKLKENIDMLDEDSKKDLLSGKWLFGRGIMDMKMGLAMQMSLIDYYSEKEDFEGNILVIAVPDEESNSQGAISAIPFVNKIIKEHNLKPLAVLNSEPDFGLYPGDDNKYIYLGSCGKLLPGFYIVGEEVHVGESLSGLNPNLIGAEILSRMDLNIDLCEKVGNEVPMPPTCLKYEDTKKDYNIQMPPSSIMYYNLQTLNSNPKLIISKLKEICNEAAKSVIDKVKKSKQQYTKLSGLEFEDDNLDIKVFTFDELYNKAYAQFGEEFRSHLDEKIGNWVNDDSLDDRDISTNIVKLLCDYVKNEGPCIVIFFALPYYPHVGINENEEASSKILDVVNNTIKIAKEKYDIDIRIQKYFKGISDLSYFALQDADEVIQYLKPNMPSLGYRYKLPLEEIRKLNVPVLNYGPHGKDPHKFTERILVDYSYEITPRLVREIVEGILSI</sequence>
<name>A0A371IPZ7_9FIRM</name>
<keyword evidence="2" id="KW-0378">Hydrolase</keyword>
<dbReference type="PANTHER" id="PTHR42994">
    <property type="entry name" value="PEPTIDASE T"/>
    <property type="match status" value="1"/>
</dbReference>
<dbReference type="GO" id="GO:0016787">
    <property type="term" value="F:hydrolase activity"/>
    <property type="evidence" value="ECO:0007669"/>
    <property type="project" value="UniProtKB-KW"/>
</dbReference>